<reference evidence="1 2" key="1">
    <citation type="submission" date="2016-12" db="EMBL/GenBank/DDBJ databases">
        <title>The genomes of Aspergillus section Nigri reveals drivers in fungal speciation.</title>
        <authorList>
            <consortium name="DOE Joint Genome Institute"/>
            <person name="Vesth T.C."/>
            <person name="Nybo J."/>
            <person name="Theobald S."/>
            <person name="Brandl J."/>
            <person name="Frisvad J.C."/>
            <person name="Nielsen K.F."/>
            <person name="Lyhne E.K."/>
            <person name="Kogle M.E."/>
            <person name="Kuo A."/>
            <person name="Riley R."/>
            <person name="Clum A."/>
            <person name="Nolan M."/>
            <person name="Lipzen A."/>
            <person name="Salamov A."/>
            <person name="Henrissat B."/>
            <person name="Wiebenga A."/>
            <person name="De Vries R.P."/>
            <person name="Grigoriev I.V."/>
            <person name="Mortensen U.H."/>
            <person name="Andersen M.R."/>
            <person name="Baker S.E."/>
        </authorList>
    </citation>
    <scope>NUCLEOTIDE SEQUENCE [LARGE SCALE GENOMIC DNA]</scope>
    <source>
        <strain evidence="1 2">JOP 1030-1</strain>
    </source>
</reference>
<dbReference type="EMBL" id="KZ821247">
    <property type="protein sequence ID" value="PYH42940.1"/>
    <property type="molecule type" value="Genomic_DNA"/>
</dbReference>
<proteinExistence type="predicted"/>
<evidence type="ECO:0000313" key="1">
    <source>
        <dbReference type="EMBL" id="PYH42940.1"/>
    </source>
</evidence>
<gene>
    <name evidence="1" type="ORF">BP01DRAFT_367691</name>
</gene>
<dbReference type="Proteomes" id="UP000248349">
    <property type="component" value="Unassembled WGS sequence"/>
</dbReference>
<dbReference type="AlphaFoldDB" id="A0A318ZGZ3"/>
<keyword evidence="2" id="KW-1185">Reference proteome</keyword>
<evidence type="ECO:0000313" key="2">
    <source>
        <dbReference type="Proteomes" id="UP000248349"/>
    </source>
</evidence>
<accession>A0A318ZGZ3</accession>
<dbReference type="GeneID" id="37077697"/>
<name>A0A318ZGZ3_9EURO</name>
<organism evidence="1 2">
    <name type="scientific">Aspergillus saccharolyticus JOP 1030-1</name>
    <dbReference type="NCBI Taxonomy" id="1450539"/>
    <lineage>
        <taxon>Eukaryota</taxon>
        <taxon>Fungi</taxon>
        <taxon>Dikarya</taxon>
        <taxon>Ascomycota</taxon>
        <taxon>Pezizomycotina</taxon>
        <taxon>Eurotiomycetes</taxon>
        <taxon>Eurotiomycetidae</taxon>
        <taxon>Eurotiales</taxon>
        <taxon>Aspergillaceae</taxon>
        <taxon>Aspergillus</taxon>
        <taxon>Aspergillus subgen. Circumdati</taxon>
    </lineage>
</organism>
<protein>
    <submittedName>
        <fullName evidence="1">Uncharacterized protein</fullName>
    </submittedName>
</protein>
<dbReference type="RefSeq" id="XP_025428922.1">
    <property type="nucleotide sequence ID" value="XM_025576468.1"/>
</dbReference>
<sequence length="170" mass="18967">MWPPAHHRAVLQSHQFTVHTPSDLPPRWRPKVGAVQAVIIDDCLSTIYAVACTDADDCRRYSIFCEAALPDDGDPRWVRALSLLNDLVQLARTNRPDLQVIYGSIETPTIAQFWRESVPADNELRKAGRLAVYLSPGGESFFTRDQDAELMMLIGDDGPGAGFVWEEVDS</sequence>